<feature type="domain" description="Archaeal Type IV pilin N-terminal" evidence="2">
    <location>
        <begin position="13"/>
        <end position="72"/>
    </location>
</feature>
<reference evidence="3" key="1">
    <citation type="journal article" date="2014" name="Genome Biol. Evol.">
        <title>Pangenome evidence for extensive interdomain horizontal transfer affecting lineage core and shell genes in uncultured planktonic thaumarchaeota and euryarchaeota.</title>
        <authorList>
            <person name="Deschamps P."/>
            <person name="Zivanovic Y."/>
            <person name="Moreira D."/>
            <person name="Rodriguez-Valera F."/>
            <person name="Lopez-Garcia P."/>
        </authorList>
    </citation>
    <scope>NUCLEOTIDE SEQUENCE</scope>
</reference>
<sequence length="170" mass="18088">MNPARRLDREPEDAVSPVIATILLLAITVLLTSAVYLMMSSSVQAPNKGVPTAKASVRMLDNGYQVVTITEMNAQVETFKCKFQLIPPESVSTTAISGYTSDANVYGVSGQNVSFQDRDAGFTVNTGDYFVIDAATVGTDSGDWTFRMLFEGSGGRSNGEIFAVSLPAAS</sequence>
<proteinExistence type="predicted"/>
<dbReference type="EMBL" id="KF900645">
    <property type="protein sequence ID" value="AIF02290.1"/>
    <property type="molecule type" value="Genomic_DNA"/>
</dbReference>
<organism evidence="3">
    <name type="scientific">uncultured marine group II/III euryarchaeote KM3_156_A06</name>
    <dbReference type="NCBI Taxonomy" id="1457899"/>
    <lineage>
        <taxon>Archaea</taxon>
        <taxon>Methanobacteriati</taxon>
        <taxon>Methanobacteriota</taxon>
        <taxon>environmental samples</taxon>
    </lineage>
</organism>
<evidence type="ECO:0000313" key="3">
    <source>
        <dbReference type="EMBL" id="AIF02290.1"/>
    </source>
</evidence>
<name>A0A075GGD7_9EURY</name>
<dbReference type="InterPro" id="IPR012859">
    <property type="entry name" value="Pilin_N_archaeal"/>
</dbReference>
<feature type="transmembrane region" description="Helical" evidence="1">
    <location>
        <begin position="15"/>
        <end position="38"/>
    </location>
</feature>
<evidence type="ECO:0000256" key="1">
    <source>
        <dbReference type="SAM" id="Phobius"/>
    </source>
</evidence>
<dbReference type="AlphaFoldDB" id="A0A075GGD7"/>
<dbReference type="NCBIfam" id="TIGR02537">
    <property type="entry name" value="arch_flag_Nterm"/>
    <property type="match status" value="1"/>
</dbReference>
<evidence type="ECO:0000259" key="2">
    <source>
        <dbReference type="Pfam" id="PF07790"/>
    </source>
</evidence>
<protein>
    <recommendedName>
        <fullName evidence="2">Archaeal Type IV pilin N-terminal domain-containing protein</fullName>
    </recommendedName>
</protein>
<keyword evidence="1" id="KW-1133">Transmembrane helix</keyword>
<accession>A0A075GGD7</accession>
<keyword evidence="1" id="KW-0812">Transmembrane</keyword>
<dbReference type="Pfam" id="PF07790">
    <property type="entry name" value="Pilin_N"/>
    <property type="match status" value="1"/>
</dbReference>
<keyword evidence="1" id="KW-0472">Membrane</keyword>
<dbReference type="InterPro" id="IPR013373">
    <property type="entry name" value="Flagellin/pilin_N_arc"/>
</dbReference>